<dbReference type="EMBL" id="CP001287">
    <property type="protein sequence ID" value="ACK67075.1"/>
    <property type="molecule type" value="Genomic_DNA"/>
</dbReference>
<dbReference type="RefSeq" id="WP_012596336.1">
    <property type="nucleotide sequence ID" value="NC_011726.1"/>
</dbReference>
<feature type="chain" id="PRO_5002856149" evidence="1">
    <location>
        <begin position="30"/>
        <end position="113"/>
    </location>
</feature>
<evidence type="ECO:0000313" key="3">
    <source>
        <dbReference type="Proteomes" id="UP000008204"/>
    </source>
</evidence>
<protein>
    <submittedName>
        <fullName evidence="2">Uncharacterized protein</fullName>
    </submittedName>
</protein>
<keyword evidence="3" id="KW-1185">Reference proteome</keyword>
<dbReference type="STRING" id="41431.PCC8801_3094"/>
<dbReference type="Proteomes" id="UP000008204">
    <property type="component" value="Chromosome"/>
</dbReference>
<sequence>MKKTYTTFALMAFFVVGWGTLTASQSVQASSDPFADFMKNDCVPGAQKAGLTKNEAQQGCTCTMNTLRKKYSTPAFRTLLTKYRSGDAKAKQTLRSYGETCFEQVLDDILFED</sequence>
<keyword evidence="1" id="KW-0732">Signal</keyword>
<evidence type="ECO:0000256" key="1">
    <source>
        <dbReference type="SAM" id="SignalP"/>
    </source>
</evidence>
<dbReference type="eggNOG" id="ENOG50320Q4">
    <property type="taxonomic scope" value="Bacteria"/>
</dbReference>
<dbReference type="KEGG" id="cyp:PCC8801_3094"/>
<name>B7JX87_RIPO1</name>
<accession>B7JX87</accession>
<gene>
    <name evidence="2" type="ordered locus">PCC8801_3094</name>
</gene>
<proteinExistence type="predicted"/>
<organism evidence="2 3">
    <name type="scientific">Rippkaea orientalis (strain PCC 8801 / RF-1)</name>
    <name type="common">Cyanothece sp. (strain PCC 8801)</name>
    <dbReference type="NCBI Taxonomy" id="41431"/>
    <lineage>
        <taxon>Bacteria</taxon>
        <taxon>Bacillati</taxon>
        <taxon>Cyanobacteriota</taxon>
        <taxon>Cyanophyceae</taxon>
        <taxon>Oscillatoriophycideae</taxon>
        <taxon>Chroococcales</taxon>
        <taxon>Aphanothecaceae</taxon>
        <taxon>Rippkaea</taxon>
        <taxon>Rippkaea orientalis</taxon>
    </lineage>
</organism>
<evidence type="ECO:0000313" key="2">
    <source>
        <dbReference type="EMBL" id="ACK67075.1"/>
    </source>
</evidence>
<reference evidence="3" key="1">
    <citation type="journal article" date="2011" name="MBio">
        <title>Novel metabolic attributes of the genus Cyanothece, comprising a group of unicellular nitrogen-fixing Cyanobacteria.</title>
        <authorList>
            <person name="Bandyopadhyay A."/>
            <person name="Elvitigala T."/>
            <person name="Welsh E."/>
            <person name="Stockel J."/>
            <person name="Liberton M."/>
            <person name="Min H."/>
            <person name="Sherman L.A."/>
            <person name="Pakrasi H.B."/>
        </authorList>
    </citation>
    <scope>NUCLEOTIDE SEQUENCE [LARGE SCALE GENOMIC DNA]</scope>
    <source>
        <strain evidence="3">PCC 8801</strain>
    </source>
</reference>
<dbReference type="OrthoDB" id="427325at2"/>
<dbReference type="AlphaFoldDB" id="B7JX87"/>
<dbReference type="HOGENOM" id="CLU_2129319_0_0_3"/>
<feature type="signal peptide" evidence="1">
    <location>
        <begin position="1"/>
        <end position="29"/>
    </location>
</feature>